<evidence type="ECO:0000313" key="2">
    <source>
        <dbReference type="Proteomes" id="UP000184604"/>
    </source>
</evidence>
<dbReference type="Pfam" id="PF14084">
    <property type="entry name" value="DUF4264"/>
    <property type="match status" value="1"/>
</dbReference>
<accession>A0A1L5F7J1</accession>
<proteinExistence type="predicted"/>
<reference evidence="1 2" key="1">
    <citation type="submission" date="2016-12" db="EMBL/GenBank/DDBJ databases">
        <title>Complete genome sequence of Clostridium kluyveri JZZ isolated from the pit mud of a Chinese flavor liquor-making factory.</title>
        <authorList>
            <person name="Wang Y."/>
        </authorList>
    </citation>
    <scope>NUCLEOTIDE SEQUENCE [LARGE SCALE GENOMIC DNA]</scope>
    <source>
        <strain evidence="1 2">JZZ</strain>
    </source>
</reference>
<sequence>MKNELKLISSKEFSDYEDMYKIVDFLNKNLNGYGFTFGICEKDNKSVINIYKHD</sequence>
<dbReference type="RefSeq" id="WP_073538616.1">
    <property type="nucleotide sequence ID" value="NZ_CP018335.1"/>
</dbReference>
<evidence type="ECO:0000313" key="1">
    <source>
        <dbReference type="EMBL" id="APM38975.1"/>
    </source>
</evidence>
<name>A0A1L5F7J1_CLOKL</name>
<protein>
    <recommendedName>
        <fullName evidence="3">DUF4264 domain-containing protein</fullName>
    </recommendedName>
</protein>
<dbReference type="AlphaFoldDB" id="A0A1L5F7J1"/>
<organism evidence="1 2">
    <name type="scientific">Clostridium kluyveri</name>
    <dbReference type="NCBI Taxonomy" id="1534"/>
    <lineage>
        <taxon>Bacteria</taxon>
        <taxon>Bacillati</taxon>
        <taxon>Bacillota</taxon>
        <taxon>Clostridia</taxon>
        <taxon>Eubacteriales</taxon>
        <taxon>Clostridiaceae</taxon>
        <taxon>Clostridium</taxon>
    </lineage>
</organism>
<dbReference type="Proteomes" id="UP000184604">
    <property type="component" value="Chromosome"/>
</dbReference>
<evidence type="ECO:0008006" key="3">
    <source>
        <dbReference type="Google" id="ProtNLM"/>
    </source>
</evidence>
<dbReference type="InterPro" id="IPR012190">
    <property type="entry name" value="UCP036698"/>
</dbReference>
<dbReference type="EMBL" id="CP018335">
    <property type="protein sequence ID" value="APM38975.1"/>
    <property type="molecule type" value="Genomic_DNA"/>
</dbReference>
<dbReference type="OrthoDB" id="2382360at2"/>
<gene>
    <name evidence="1" type="ORF">BS101_09575</name>
</gene>